<evidence type="ECO:0000313" key="2">
    <source>
        <dbReference type="EMBL" id="KAF9805014.1"/>
    </source>
</evidence>
<reference evidence="2" key="2">
    <citation type="journal article" name="Front. Microbiol.">
        <title>Degradative Capacity of Two Strains of Rhodonia placenta: From Phenotype to Genotype.</title>
        <authorList>
            <person name="Kolle M."/>
            <person name="Horta M.A.C."/>
            <person name="Nowrousian M."/>
            <person name="Ohm R.A."/>
            <person name="Benz J.P."/>
            <person name="Pilgard A."/>
        </authorList>
    </citation>
    <scope>NUCLEOTIDE SEQUENCE</scope>
    <source>
        <strain evidence="2">FPRL280</strain>
    </source>
</reference>
<dbReference type="GO" id="GO:0006629">
    <property type="term" value="P:lipid metabolic process"/>
    <property type="evidence" value="ECO:0007669"/>
    <property type="project" value="InterPro"/>
</dbReference>
<reference evidence="2" key="1">
    <citation type="submission" date="2020-11" db="EMBL/GenBank/DDBJ databases">
        <authorList>
            <person name="Koelle M."/>
            <person name="Horta M.A.C."/>
            <person name="Nowrousian M."/>
            <person name="Ohm R.A."/>
            <person name="Benz P."/>
            <person name="Pilgard A."/>
        </authorList>
    </citation>
    <scope>NUCLEOTIDE SEQUENCE</scope>
    <source>
        <strain evidence="2">FPRL280</strain>
    </source>
</reference>
<dbReference type="InterPro" id="IPR030395">
    <property type="entry name" value="GP_PDE_dom"/>
</dbReference>
<dbReference type="PANTHER" id="PTHR43805:SF1">
    <property type="entry name" value="GP-PDE DOMAIN-CONTAINING PROTEIN"/>
    <property type="match status" value="1"/>
</dbReference>
<comment type="caution">
    <text evidence="2">The sequence shown here is derived from an EMBL/GenBank/DDBJ whole genome shotgun (WGS) entry which is preliminary data.</text>
</comment>
<accession>A0A8H7NUP5</accession>
<dbReference type="SUPFAM" id="SSF51695">
    <property type="entry name" value="PLC-like phosphodiesterases"/>
    <property type="match status" value="1"/>
</dbReference>
<dbReference type="PANTHER" id="PTHR43805">
    <property type="entry name" value="GLYCEROPHOSPHORYL DIESTER PHOSPHODIESTERASE"/>
    <property type="match status" value="1"/>
</dbReference>
<dbReference type="Pfam" id="PF03009">
    <property type="entry name" value="GDPD"/>
    <property type="match status" value="1"/>
</dbReference>
<dbReference type="AlphaFoldDB" id="A0A8H7NUP5"/>
<dbReference type="PROSITE" id="PS51704">
    <property type="entry name" value="GP_PDE"/>
    <property type="match status" value="1"/>
</dbReference>
<sequence>MPSHKLPQCWGHRGASAEFPENTLPSFAKAIRDGADAIESDVHISADDVVLMFHDPSLQRTTNGSGYITKQPWYGPDGMQHLKTLKEPSQHIPTFDETITLLMKPENRHVRLNVDVRVENDPVRLFKSMQEILEKHTAWETDLAPRLIIGLWHTCFIRPAREMLGHCPIIHLGVSTQLARDYFWDTCNMFSMNFALLASADGQRFIHECQAAGKWIGVWTLNTPEEMCEAVRWQVDAILTDVPHVWFQLRADLDADFNKTITKHGRLFLWTKWHYYFPCVASWALFAKFYLQHFIGPLECLSS</sequence>
<dbReference type="InterPro" id="IPR017946">
    <property type="entry name" value="PLC-like_Pdiesterase_TIM-brl"/>
</dbReference>
<dbReference type="Proteomes" id="UP000639403">
    <property type="component" value="Unassembled WGS sequence"/>
</dbReference>
<evidence type="ECO:0000259" key="1">
    <source>
        <dbReference type="PROSITE" id="PS51704"/>
    </source>
</evidence>
<dbReference type="EMBL" id="JADOXO010000411">
    <property type="protein sequence ID" value="KAF9805014.1"/>
    <property type="molecule type" value="Genomic_DNA"/>
</dbReference>
<protein>
    <recommendedName>
        <fullName evidence="1">GP-PDE domain-containing protein</fullName>
    </recommendedName>
</protein>
<evidence type="ECO:0000313" key="3">
    <source>
        <dbReference type="Proteomes" id="UP000639403"/>
    </source>
</evidence>
<feature type="domain" description="GP-PDE" evidence="1">
    <location>
        <begin position="7"/>
        <end position="250"/>
    </location>
</feature>
<organism evidence="2 3">
    <name type="scientific">Rhodonia placenta</name>
    <dbReference type="NCBI Taxonomy" id="104341"/>
    <lineage>
        <taxon>Eukaryota</taxon>
        <taxon>Fungi</taxon>
        <taxon>Dikarya</taxon>
        <taxon>Basidiomycota</taxon>
        <taxon>Agaricomycotina</taxon>
        <taxon>Agaricomycetes</taxon>
        <taxon>Polyporales</taxon>
        <taxon>Adustoporiaceae</taxon>
        <taxon>Rhodonia</taxon>
    </lineage>
</organism>
<dbReference type="Gene3D" id="3.20.20.190">
    <property type="entry name" value="Phosphatidylinositol (PI) phosphodiesterase"/>
    <property type="match status" value="1"/>
</dbReference>
<dbReference type="GO" id="GO:0008081">
    <property type="term" value="F:phosphoric diester hydrolase activity"/>
    <property type="evidence" value="ECO:0007669"/>
    <property type="project" value="InterPro"/>
</dbReference>
<proteinExistence type="predicted"/>
<gene>
    <name evidence="2" type="ORF">IEO21_09230</name>
</gene>
<name>A0A8H7NUP5_9APHY</name>